<dbReference type="GO" id="GO:0045505">
    <property type="term" value="F:dynein intermediate chain binding"/>
    <property type="evidence" value="ECO:0007669"/>
    <property type="project" value="TreeGrafter"/>
</dbReference>
<dbReference type="VEuPathDB" id="VectorBase:PPAI003647"/>
<dbReference type="GO" id="GO:0005737">
    <property type="term" value="C:cytoplasm"/>
    <property type="evidence" value="ECO:0007669"/>
    <property type="project" value="TreeGrafter"/>
</dbReference>
<dbReference type="PANTHER" id="PTHR21255">
    <property type="entry name" value="T-COMPLEX-ASSOCIATED-TESTIS-EXPRESSED 1/ DYNEIN LIGHT CHAIN"/>
    <property type="match status" value="1"/>
</dbReference>
<dbReference type="Pfam" id="PF03645">
    <property type="entry name" value="Tctex-1"/>
    <property type="match status" value="1"/>
</dbReference>
<protein>
    <submittedName>
        <fullName evidence="2">Uncharacterized protein</fullName>
    </submittedName>
</protein>
<dbReference type="GO" id="GO:0007018">
    <property type="term" value="P:microtubule-based movement"/>
    <property type="evidence" value="ECO:0007669"/>
    <property type="project" value="TreeGrafter"/>
</dbReference>
<dbReference type="CDD" id="cd21451">
    <property type="entry name" value="DLC-like_TCTEX1D"/>
    <property type="match status" value="1"/>
</dbReference>
<comment type="similarity">
    <text evidence="1">Belongs to the dynein light chain Tctex-type family.</text>
</comment>
<dbReference type="Proteomes" id="UP000092462">
    <property type="component" value="Unassembled WGS sequence"/>
</dbReference>
<keyword evidence="3" id="KW-1185">Reference proteome</keyword>
<dbReference type="GO" id="GO:0005868">
    <property type="term" value="C:cytoplasmic dynein complex"/>
    <property type="evidence" value="ECO:0007669"/>
    <property type="project" value="TreeGrafter"/>
</dbReference>
<dbReference type="EMBL" id="AJVK01032463">
    <property type="status" value="NOT_ANNOTATED_CDS"/>
    <property type="molecule type" value="Genomic_DNA"/>
</dbReference>
<sequence>MMRRPSLRPPSRSPSRRQSMVKQAAHHNSLYTSSLVFGLATQKSRRRDITFDSNDFCDGKLRFYRTPRIVMDQLKTLMNRIFESRTEPESEYRKYNPKKCKILCQLLAQDIKKAAKGLYMRRYRIVTMVSIIPKLQQGVTCAMMFFQDPKMDLFSSHKYETPTYFILGTVYMIYKD</sequence>
<evidence type="ECO:0000256" key="1">
    <source>
        <dbReference type="ARBA" id="ARBA00005361"/>
    </source>
</evidence>
<name>A0A1B0D7X4_PHLPP</name>
<evidence type="ECO:0000313" key="3">
    <source>
        <dbReference type="Proteomes" id="UP000092462"/>
    </source>
</evidence>
<dbReference type="VEuPathDB" id="VectorBase:PPAPM1_009295"/>
<dbReference type="AlphaFoldDB" id="A0A1B0D7X4"/>
<dbReference type="PANTHER" id="PTHR21255:SF65">
    <property type="entry name" value="TCTEX1 DOMAIN-CONTAINING PROTEIN 2"/>
    <property type="match status" value="1"/>
</dbReference>
<proteinExistence type="inferred from homology"/>
<dbReference type="InterPro" id="IPR005334">
    <property type="entry name" value="Tctex-1-like"/>
</dbReference>
<evidence type="ECO:0000313" key="2">
    <source>
        <dbReference type="EnsemblMetazoa" id="PPAI003647-PA"/>
    </source>
</evidence>
<dbReference type="EnsemblMetazoa" id="PPAI003647-RA">
    <property type="protein sequence ID" value="PPAI003647-PA"/>
    <property type="gene ID" value="PPAI003647"/>
</dbReference>
<organism evidence="2 3">
    <name type="scientific">Phlebotomus papatasi</name>
    <name type="common">Sandfly</name>
    <dbReference type="NCBI Taxonomy" id="29031"/>
    <lineage>
        <taxon>Eukaryota</taxon>
        <taxon>Metazoa</taxon>
        <taxon>Ecdysozoa</taxon>
        <taxon>Arthropoda</taxon>
        <taxon>Hexapoda</taxon>
        <taxon>Insecta</taxon>
        <taxon>Pterygota</taxon>
        <taxon>Neoptera</taxon>
        <taxon>Endopterygota</taxon>
        <taxon>Diptera</taxon>
        <taxon>Nematocera</taxon>
        <taxon>Psychodoidea</taxon>
        <taxon>Psychodidae</taxon>
        <taxon>Phlebotomus</taxon>
        <taxon>Phlebotomus</taxon>
    </lineage>
</organism>
<accession>A0A1B0D7X4</accession>
<dbReference type="InterPro" id="IPR038586">
    <property type="entry name" value="Tctex-1-like_sf"/>
</dbReference>
<reference evidence="2" key="1">
    <citation type="submission" date="2022-08" db="UniProtKB">
        <authorList>
            <consortium name="EnsemblMetazoa"/>
        </authorList>
    </citation>
    <scope>IDENTIFICATION</scope>
    <source>
        <strain evidence="2">Israel</strain>
    </source>
</reference>
<dbReference type="Gene3D" id="3.30.1140.40">
    <property type="entry name" value="Tctex-1"/>
    <property type="match status" value="1"/>
</dbReference>